<keyword evidence="2" id="KW-1185">Reference proteome</keyword>
<keyword evidence="1" id="KW-0808">Transferase</keyword>
<name>A0ABT1U974_9GAMM</name>
<dbReference type="RefSeq" id="WP_256616837.1">
    <property type="nucleotide sequence ID" value="NZ_JANIBK010000159.1"/>
</dbReference>
<comment type="caution">
    <text evidence="1">The sequence shown here is derived from an EMBL/GenBank/DDBJ whole genome shotgun (WGS) entry which is preliminary data.</text>
</comment>
<protein>
    <submittedName>
        <fullName evidence="1">Class I SAM-dependent methyltransferase</fullName>
    </submittedName>
</protein>
<proteinExistence type="predicted"/>
<accession>A0ABT1U974</accession>
<evidence type="ECO:0000313" key="1">
    <source>
        <dbReference type="EMBL" id="MCQ8130412.1"/>
    </source>
</evidence>
<reference evidence="1 2" key="1">
    <citation type="submission" date="2022-07" db="EMBL/GenBank/DDBJ databases">
        <title>Methylomonas rivi sp. nov., Methylomonas rosea sp. nov., Methylomonas aureus sp. nov. and Methylomonas subterranea sp. nov., four novel methanotrophs isolated from a freshwater creek and the deep terrestrial subsurface.</title>
        <authorList>
            <person name="Abin C."/>
            <person name="Sankaranarayanan K."/>
            <person name="Garner C."/>
            <person name="Sindelar R."/>
            <person name="Kotary K."/>
            <person name="Garner R."/>
            <person name="Barclay S."/>
            <person name="Lawson P."/>
            <person name="Krumholz L."/>
        </authorList>
    </citation>
    <scope>NUCLEOTIDE SEQUENCE [LARGE SCALE GENOMIC DNA]</scope>
    <source>
        <strain evidence="1 2">WSC-6</strain>
    </source>
</reference>
<sequence>MSPLDIGKAYNQITHLWESQDFNRNNGIDQHKKAIAFAKNRGKALDVGCGCTGRFIDLLLSEGFSPEGVDISEEMISLVKKRHPEIKFHQQDICEWEICEKYDFITAWDSIWHIPLNQQHKVLTKLVSHLNANGVLIFSCGGIDQEDEHTDDFMGPELYYSSLGINGFLQSLIGLGCICRHLEYDQYPELHAYLIVQKASVARM</sequence>
<dbReference type="InterPro" id="IPR029063">
    <property type="entry name" value="SAM-dependent_MTases_sf"/>
</dbReference>
<dbReference type="Pfam" id="PF13489">
    <property type="entry name" value="Methyltransf_23"/>
    <property type="match status" value="1"/>
</dbReference>
<dbReference type="GO" id="GO:0008168">
    <property type="term" value="F:methyltransferase activity"/>
    <property type="evidence" value="ECO:0007669"/>
    <property type="project" value="UniProtKB-KW"/>
</dbReference>
<dbReference type="CDD" id="cd02440">
    <property type="entry name" value="AdoMet_MTases"/>
    <property type="match status" value="1"/>
</dbReference>
<dbReference type="Proteomes" id="UP001524586">
    <property type="component" value="Unassembled WGS sequence"/>
</dbReference>
<dbReference type="PANTHER" id="PTHR43861:SF6">
    <property type="entry name" value="METHYLTRANSFERASE TYPE 11"/>
    <property type="match status" value="1"/>
</dbReference>
<dbReference type="EMBL" id="JANIBK010000159">
    <property type="protein sequence ID" value="MCQ8130412.1"/>
    <property type="molecule type" value="Genomic_DNA"/>
</dbReference>
<dbReference type="Gene3D" id="3.40.50.150">
    <property type="entry name" value="Vaccinia Virus protein VP39"/>
    <property type="match status" value="1"/>
</dbReference>
<organism evidence="1 2">
    <name type="scientific">Methylomonas rivi</name>
    <dbReference type="NCBI Taxonomy" id="2952226"/>
    <lineage>
        <taxon>Bacteria</taxon>
        <taxon>Pseudomonadati</taxon>
        <taxon>Pseudomonadota</taxon>
        <taxon>Gammaproteobacteria</taxon>
        <taxon>Methylococcales</taxon>
        <taxon>Methylococcaceae</taxon>
        <taxon>Methylomonas</taxon>
    </lineage>
</organism>
<dbReference type="PANTHER" id="PTHR43861">
    <property type="entry name" value="TRANS-ACONITATE 2-METHYLTRANSFERASE-RELATED"/>
    <property type="match status" value="1"/>
</dbReference>
<dbReference type="SUPFAM" id="SSF53335">
    <property type="entry name" value="S-adenosyl-L-methionine-dependent methyltransferases"/>
    <property type="match status" value="1"/>
</dbReference>
<dbReference type="GO" id="GO:0032259">
    <property type="term" value="P:methylation"/>
    <property type="evidence" value="ECO:0007669"/>
    <property type="project" value="UniProtKB-KW"/>
</dbReference>
<keyword evidence="1" id="KW-0489">Methyltransferase</keyword>
<evidence type="ECO:0000313" key="2">
    <source>
        <dbReference type="Proteomes" id="UP001524586"/>
    </source>
</evidence>
<gene>
    <name evidence="1" type="ORF">NP596_18275</name>
</gene>